<dbReference type="PANTHER" id="PTHR43578:SF3">
    <property type="entry name" value="NADH-QUINONE OXIDOREDUCTASE SUBUNIT F"/>
    <property type="match status" value="1"/>
</dbReference>
<name>A0A382RL65_9ZZZZ</name>
<dbReference type="Pfam" id="PF01257">
    <property type="entry name" value="2Fe-2S_thioredx"/>
    <property type="match status" value="1"/>
</dbReference>
<dbReference type="GO" id="GO:0046872">
    <property type="term" value="F:metal ion binding"/>
    <property type="evidence" value="ECO:0007669"/>
    <property type="project" value="UniProtKB-KW"/>
</dbReference>
<dbReference type="Gene3D" id="1.10.10.1590">
    <property type="entry name" value="NADH-quinone oxidoreductase subunit E"/>
    <property type="match status" value="1"/>
</dbReference>
<dbReference type="AlphaFoldDB" id="A0A382RL65"/>
<evidence type="ECO:0000313" key="7">
    <source>
        <dbReference type="EMBL" id="SVC98434.1"/>
    </source>
</evidence>
<sequence>CHRTEQLLFQQALKVYGPHMHTPFKTSNKAPEQKNKNNKTGFPKGRFVLPKAIEEIQKLLGGHSMEREFLIENLHIIQDRHNQLPASLLAALAQKMSLSQAEVYEVASFYHHFKVIKEEGQPLPKLTVRICDGIACEMSGATNLFRELSKQENTNFNVVHAPCVGACNSAPVAVVGQRQIPLSNAKKVKRAITMGEITPVMPTYENLNTYRSLGGYEKLIECKANLLSRKHVLDQLEKSGLRGMGGAGFPVFRKWKFLEGKTKPRAIVVNADEGEPGTFKDRLCFGSSPHKVLEGMLIAAWAVEAEDAYIYLRDEYPEVR</sequence>
<evidence type="ECO:0000256" key="1">
    <source>
        <dbReference type="ARBA" id="ARBA00022485"/>
    </source>
</evidence>
<feature type="non-terminal residue" evidence="7">
    <location>
        <position position="1"/>
    </location>
</feature>
<dbReference type="Pfam" id="PF01512">
    <property type="entry name" value="Complex1_51K"/>
    <property type="match status" value="1"/>
</dbReference>
<keyword evidence="2" id="KW-0479">Metal-binding</keyword>
<protein>
    <recommendedName>
        <fullName evidence="6">NADH-ubiquinone oxidoreductase 51kDa subunit FMN-binding domain-containing protein</fullName>
    </recommendedName>
</protein>
<gene>
    <name evidence="7" type="ORF">METZ01_LOCUS351288</name>
</gene>
<accession>A0A382RL65</accession>
<organism evidence="7">
    <name type="scientific">marine metagenome</name>
    <dbReference type="NCBI Taxonomy" id="408172"/>
    <lineage>
        <taxon>unclassified sequences</taxon>
        <taxon>metagenomes</taxon>
        <taxon>ecological metagenomes</taxon>
    </lineage>
</organism>
<keyword evidence="3" id="KW-0408">Iron</keyword>
<dbReference type="PANTHER" id="PTHR43578">
    <property type="entry name" value="NADH-QUINONE OXIDOREDUCTASE SUBUNIT F"/>
    <property type="match status" value="1"/>
</dbReference>
<evidence type="ECO:0000259" key="6">
    <source>
        <dbReference type="Pfam" id="PF01512"/>
    </source>
</evidence>
<keyword evidence="1" id="KW-0004">4Fe-4S</keyword>
<dbReference type="EMBL" id="UINC01122555">
    <property type="protein sequence ID" value="SVC98434.1"/>
    <property type="molecule type" value="Genomic_DNA"/>
</dbReference>
<dbReference type="InterPro" id="IPR036249">
    <property type="entry name" value="Thioredoxin-like_sf"/>
</dbReference>
<keyword evidence="4" id="KW-0411">Iron-sulfur</keyword>
<reference evidence="7" key="1">
    <citation type="submission" date="2018-05" db="EMBL/GenBank/DDBJ databases">
        <authorList>
            <person name="Lanie J.A."/>
            <person name="Ng W.-L."/>
            <person name="Kazmierczak K.M."/>
            <person name="Andrzejewski T.M."/>
            <person name="Davidsen T.M."/>
            <person name="Wayne K.J."/>
            <person name="Tettelin H."/>
            <person name="Glass J.I."/>
            <person name="Rusch D."/>
            <person name="Podicherti R."/>
            <person name="Tsui H.-C.T."/>
            <person name="Winkler M.E."/>
        </authorList>
    </citation>
    <scope>NUCLEOTIDE SEQUENCE</scope>
</reference>
<dbReference type="Gene3D" id="3.40.50.11540">
    <property type="entry name" value="NADH-ubiquinone oxidoreductase 51kDa subunit"/>
    <property type="match status" value="1"/>
</dbReference>
<evidence type="ECO:0000256" key="3">
    <source>
        <dbReference type="ARBA" id="ARBA00023004"/>
    </source>
</evidence>
<proteinExistence type="predicted"/>
<dbReference type="GO" id="GO:0051539">
    <property type="term" value="F:4 iron, 4 sulfur cluster binding"/>
    <property type="evidence" value="ECO:0007669"/>
    <property type="project" value="UniProtKB-KW"/>
</dbReference>
<dbReference type="InterPro" id="IPR037225">
    <property type="entry name" value="Nuo51_FMN-bd_sf"/>
</dbReference>
<evidence type="ECO:0000256" key="4">
    <source>
        <dbReference type="ARBA" id="ARBA00023014"/>
    </source>
</evidence>
<dbReference type="SUPFAM" id="SSF142019">
    <property type="entry name" value="Nqo1 FMN-binding domain-like"/>
    <property type="match status" value="1"/>
</dbReference>
<dbReference type="SUPFAM" id="SSF52833">
    <property type="entry name" value="Thioredoxin-like"/>
    <property type="match status" value="1"/>
</dbReference>
<evidence type="ECO:0000256" key="2">
    <source>
        <dbReference type="ARBA" id="ARBA00022723"/>
    </source>
</evidence>
<feature type="domain" description="NADH-ubiquinone oxidoreductase 51kDa subunit FMN-binding" evidence="6">
    <location>
        <begin position="237"/>
        <end position="318"/>
    </location>
</feature>
<feature type="region of interest" description="Disordered" evidence="5">
    <location>
        <begin position="19"/>
        <end position="43"/>
    </location>
</feature>
<dbReference type="Gene3D" id="3.40.30.10">
    <property type="entry name" value="Glutaredoxin"/>
    <property type="match status" value="1"/>
</dbReference>
<feature type="non-terminal residue" evidence="7">
    <location>
        <position position="320"/>
    </location>
</feature>
<dbReference type="InterPro" id="IPR041921">
    <property type="entry name" value="NuoE_N"/>
</dbReference>
<evidence type="ECO:0000256" key="5">
    <source>
        <dbReference type="SAM" id="MobiDB-lite"/>
    </source>
</evidence>
<dbReference type="InterPro" id="IPR011538">
    <property type="entry name" value="Nuo51_FMN-bd"/>
</dbReference>